<dbReference type="Proteomes" id="UP001516400">
    <property type="component" value="Unassembled WGS sequence"/>
</dbReference>
<organism evidence="1 2">
    <name type="scientific">Cryptolaemus montrouzieri</name>
    <dbReference type="NCBI Taxonomy" id="559131"/>
    <lineage>
        <taxon>Eukaryota</taxon>
        <taxon>Metazoa</taxon>
        <taxon>Ecdysozoa</taxon>
        <taxon>Arthropoda</taxon>
        <taxon>Hexapoda</taxon>
        <taxon>Insecta</taxon>
        <taxon>Pterygota</taxon>
        <taxon>Neoptera</taxon>
        <taxon>Endopterygota</taxon>
        <taxon>Coleoptera</taxon>
        <taxon>Polyphaga</taxon>
        <taxon>Cucujiformia</taxon>
        <taxon>Coccinelloidea</taxon>
        <taxon>Coccinellidae</taxon>
        <taxon>Scymninae</taxon>
        <taxon>Scymnini</taxon>
        <taxon>Cryptolaemus</taxon>
    </lineage>
</organism>
<dbReference type="EMBL" id="JABFTP020000062">
    <property type="protein sequence ID" value="KAL3272832.1"/>
    <property type="molecule type" value="Genomic_DNA"/>
</dbReference>
<evidence type="ECO:0000313" key="1">
    <source>
        <dbReference type="EMBL" id="KAL3272832.1"/>
    </source>
</evidence>
<gene>
    <name evidence="1" type="ORF">HHI36_014292</name>
</gene>
<dbReference type="AlphaFoldDB" id="A0ABD2N338"/>
<proteinExistence type="predicted"/>
<protein>
    <submittedName>
        <fullName evidence="1">Uncharacterized protein</fullName>
    </submittedName>
</protein>
<sequence length="93" mass="10437">MVLHMINYSWENTFAEEKNCRVQLGGQSEEYNSSSDVHTTSMGMVEKCCPLKKRMAKKTEIKVKSSAALVKIKQQLDILATPVSVTKEESISI</sequence>
<reference evidence="1 2" key="1">
    <citation type="journal article" date="2021" name="BMC Biol.">
        <title>Horizontally acquired antibacterial genes associated with adaptive radiation of ladybird beetles.</title>
        <authorList>
            <person name="Li H.S."/>
            <person name="Tang X.F."/>
            <person name="Huang Y.H."/>
            <person name="Xu Z.Y."/>
            <person name="Chen M.L."/>
            <person name="Du X.Y."/>
            <person name="Qiu B.Y."/>
            <person name="Chen P.T."/>
            <person name="Zhang W."/>
            <person name="Slipinski A."/>
            <person name="Escalona H.E."/>
            <person name="Waterhouse R.M."/>
            <person name="Zwick A."/>
            <person name="Pang H."/>
        </authorList>
    </citation>
    <scope>NUCLEOTIDE SEQUENCE [LARGE SCALE GENOMIC DNA]</scope>
    <source>
        <strain evidence="1">SYSU2018</strain>
    </source>
</reference>
<evidence type="ECO:0000313" key="2">
    <source>
        <dbReference type="Proteomes" id="UP001516400"/>
    </source>
</evidence>
<accession>A0ABD2N338</accession>
<name>A0ABD2N338_9CUCU</name>
<keyword evidence="2" id="KW-1185">Reference proteome</keyword>
<comment type="caution">
    <text evidence="1">The sequence shown here is derived from an EMBL/GenBank/DDBJ whole genome shotgun (WGS) entry which is preliminary data.</text>
</comment>